<evidence type="ECO:0000313" key="7">
    <source>
        <dbReference type="Proteomes" id="UP000826540"/>
    </source>
</evidence>
<feature type="coiled-coil region" evidence="4">
    <location>
        <begin position="114"/>
        <end position="244"/>
    </location>
</feature>
<reference evidence="6 7" key="1">
    <citation type="journal article" date="2022" name="J. Am. Chem. Soc.">
        <title>Biosynthesis of Guanitoxin Enables Global Environmental Detection in Freshwater Cyanobacteria.</title>
        <authorList>
            <person name="Lima S.T."/>
            <person name="Fallon T.R."/>
            <person name="Cordoza J.L."/>
            <person name="Chekan J.R."/>
            <person name="Delbaje E."/>
            <person name="Hopiavuori A.R."/>
            <person name="Alvarenga D.O."/>
            <person name="Wood S.M."/>
            <person name="Luhavaya H."/>
            <person name="Baumgartner J.T."/>
            <person name="Dorr F.A."/>
            <person name="Etchegaray A."/>
            <person name="Pinto E."/>
            <person name="McKinnie S.M.K."/>
            <person name="Fiore M.F."/>
            <person name="Moore B.S."/>
        </authorList>
    </citation>
    <scope>NUCLEOTIDE SEQUENCE [LARGE SCALE GENOMIC DNA]</scope>
    <source>
        <strain evidence="6 7">ITEP-024</strain>
    </source>
</reference>
<dbReference type="Pfam" id="PF00849">
    <property type="entry name" value="PseudoU_synth_2"/>
    <property type="match status" value="1"/>
</dbReference>
<dbReference type="Gene3D" id="3.30.2350.10">
    <property type="entry name" value="Pseudouridine synthase"/>
    <property type="match status" value="1"/>
</dbReference>
<dbReference type="InterPro" id="IPR006145">
    <property type="entry name" value="PsdUridine_synth_RsuA/RluA"/>
</dbReference>
<dbReference type="PROSITE" id="PS01129">
    <property type="entry name" value="PSI_RLU"/>
    <property type="match status" value="1"/>
</dbReference>
<keyword evidence="4" id="KW-0175">Coiled coil</keyword>
<sequence length="563" mass="64587">MVILHHLSDFINPDMEIELAPPNYYYEGKCPQTGELLKLPRTALSEAIAKGLMQQLRENKIYQNEGKMYGILLVELPNGEQRVIKAFSGLLNGLSVVAGWVSPIPGRQEIALAEKQTLTELEKIKQEIIQLQQIPERQQYETLAAEFKQQLEIMNLQYNYSKKQRQEKRQQYQQNLTGEKLELALAELEAESRQQRIERKYLKRRQNEILHPLKEIITAADSRIRELKQQRKELSRELQKQMHAAYKLTHFSGKSLSIQQLLPTGTPTGTGECCAPKLLHYAATHQLKPLAMAEFWCGESSEYDKIQDTIHDTSQDTIQDKIPGEFYGACVERCQPLMGFLLSGLKIATSDFYNLEIIYQDEWLIAVNKPPGLLSVPGRYVENQDSVLSRLRNLYDWELMSVHRLDQETSGILILARNKNTYAQLNQQFANRQIHKIYEAIIAGSLTTEQGEKGIINLPLWGNPENRPYQKVDWEKGKPSVTEYRVIEKKGNYTRVEFKPLTGRTHQLRVHAADVAGLGVNILGDRLYGCNANATRLHLHAREITFKHPHTGENLHLQTVTPF</sequence>
<dbReference type="PANTHER" id="PTHR21600:SF89">
    <property type="entry name" value="RIBOSOMAL LARGE SUBUNIT PSEUDOURIDINE SYNTHASE A"/>
    <property type="match status" value="1"/>
</dbReference>
<name>A0ABX8WYS2_9CYAN</name>
<evidence type="ECO:0000259" key="5">
    <source>
        <dbReference type="Pfam" id="PF00849"/>
    </source>
</evidence>
<comment type="catalytic activity">
    <reaction evidence="1">
        <text>a uridine in RNA = a pseudouridine in RNA</text>
        <dbReference type="Rhea" id="RHEA:48348"/>
        <dbReference type="Rhea" id="RHEA-COMP:12068"/>
        <dbReference type="Rhea" id="RHEA-COMP:12069"/>
        <dbReference type="ChEBI" id="CHEBI:65314"/>
        <dbReference type="ChEBI" id="CHEBI:65315"/>
    </reaction>
</comment>
<dbReference type="PANTHER" id="PTHR21600">
    <property type="entry name" value="MITOCHONDRIAL RNA PSEUDOURIDINE SYNTHASE"/>
    <property type="match status" value="1"/>
</dbReference>
<dbReference type="EMBL" id="CP080598">
    <property type="protein sequence ID" value="QYX31507.1"/>
    <property type="molecule type" value="Genomic_DNA"/>
</dbReference>
<evidence type="ECO:0000256" key="2">
    <source>
        <dbReference type="ARBA" id="ARBA00031870"/>
    </source>
</evidence>
<keyword evidence="7" id="KW-1185">Reference proteome</keyword>
<dbReference type="Proteomes" id="UP000826540">
    <property type="component" value="Chromosome"/>
</dbReference>
<dbReference type="InterPro" id="IPR020103">
    <property type="entry name" value="PsdUridine_synth_cat_dom_sf"/>
</dbReference>
<dbReference type="RefSeq" id="WP_220609541.1">
    <property type="nucleotide sequence ID" value="NZ_CP080598.1"/>
</dbReference>
<feature type="domain" description="Pseudouridine synthase RsuA/RluA-like" evidence="5">
    <location>
        <begin position="364"/>
        <end position="513"/>
    </location>
</feature>
<evidence type="ECO:0000256" key="4">
    <source>
        <dbReference type="SAM" id="Coils"/>
    </source>
</evidence>
<organism evidence="6 7">
    <name type="scientific">Sphaerospermopsis torques-reginae ITEP-024</name>
    <dbReference type="NCBI Taxonomy" id="984208"/>
    <lineage>
        <taxon>Bacteria</taxon>
        <taxon>Bacillati</taxon>
        <taxon>Cyanobacteriota</taxon>
        <taxon>Cyanophyceae</taxon>
        <taxon>Nostocales</taxon>
        <taxon>Aphanizomenonaceae</taxon>
        <taxon>Sphaerospermopsis</taxon>
        <taxon>Sphaerospermopsis torques-reginae</taxon>
    </lineage>
</organism>
<dbReference type="CDD" id="cd02869">
    <property type="entry name" value="PseudoU_synth_RluA_like"/>
    <property type="match status" value="1"/>
</dbReference>
<protein>
    <recommendedName>
        <fullName evidence="2">RNA pseudouridylate synthase</fullName>
    </recommendedName>
    <alternativeName>
        <fullName evidence="3">RNA-uridine isomerase</fullName>
    </alternativeName>
</protein>
<dbReference type="SUPFAM" id="SSF55120">
    <property type="entry name" value="Pseudouridine synthase"/>
    <property type="match status" value="1"/>
</dbReference>
<dbReference type="InterPro" id="IPR050188">
    <property type="entry name" value="RluA_PseudoU_synthase"/>
</dbReference>
<evidence type="ECO:0000313" key="6">
    <source>
        <dbReference type="EMBL" id="QYX31507.1"/>
    </source>
</evidence>
<dbReference type="InterPro" id="IPR006224">
    <property type="entry name" value="PsdUridine_synth_RluA-like_CS"/>
</dbReference>
<gene>
    <name evidence="6" type="ORF">K2F26_22340</name>
</gene>
<evidence type="ECO:0000256" key="1">
    <source>
        <dbReference type="ARBA" id="ARBA00000073"/>
    </source>
</evidence>
<proteinExistence type="predicted"/>
<evidence type="ECO:0000256" key="3">
    <source>
        <dbReference type="ARBA" id="ARBA00033164"/>
    </source>
</evidence>
<accession>A0ABX8WYS2</accession>